<organism evidence="1 2">
    <name type="scientific">Taxus chinensis</name>
    <name type="common">Chinese yew</name>
    <name type="synonym">Taxus wallichiana var. chinensis</name>
    <dbReference type="NCBI Taxonomy" id="29808"/>
    <lineage>
        <taxon>Eukaryota</taxon>
        <taxon>Viridiplantae</taxon>
        <taxon>Streptophyta</taxon>
        <taxon>Embryophyta</taxon>
        <taxon>Tracheophyta</taxon>
        <taxon>Spermatophyta</taxon>
        <taxon>Pinopsida</taxon>
        <taxon>Pinidae</taxon>
        <taxon>Conifers II</taxon>
        <taxon>Cupressales</taxon>
        <taxon>Taxaceae</taxon>
        <taxon>Taxus</taxon>
    </lineage>
</organism>
<gene>
    <name evidence="1" type="ORF">KI387_031242</name>
</gene>
<dbReference type="OMA" id="KSISHHI"/>
<name>A0AA38FEY6_TAXCH</name>
<protein>
    <recommendedName>
        <fullName evidence="3">Reverse transcriptase domain-containing protein</fullName>
    </recommendedName>
</protein>
<evidence type="ECO:0008006" key="3">
    <source>
        <dbReference type="Google" id="ProtNLM"/>
    </source>
</evidence>
<comment type="caution">
    <text evidence="1">The sequence shown here is derived from an EMBL/GenBank/DDBJ whole genome shotgun (WGS) entry which is preliminary data.</text>
</comment>
<sequence>NPKSIVTNTKLVDLPLEIQDMLSEYMDIVVDDIPNELPPVKSISHHIDLILMANLPNKSTYMMAPKENEEIK</sequence>
<feature type="non-terminal residue" evidence="1">
    <location>
        <position position="1"/>
    </location>
</feature>
<accession>A0AA38FEY6</accession>
<dbReference type="AlphaFoldDB" id="A0AA38FEY6"/>
<reference evidence="1 2" key="1">
    <citation type="journal article" date="2021" name="Nat. Plants">
        <title>The Taxus genome provides insights into paclitaxel biosynthesis.</title>
        <authorList>
            <person name="Xiong X."/>
            <person name="Gou J."/>
            <person name="Liao Q."/>
            <person name="Li Y."/>
            <person name="Zhou Q."/>
            <person name="Bi G."/>
            <person name="Li C."/>
            <person name="Du R."/>
            <person name="Wang X."/>
            <person name="Sun T."/>
            <person name="Guo L."/>
            <person name="Liang H."/>
            <person name="Lu P."/>
            <person name="Wu Y."/>
            <person name="Zhang Z."/>
            <person name="Ro D.K."/>
            <person name="Shang Y."/>
            <person name="Huang S."/>
            <person name="Yan J."/>
        </authorList>
    </citation>
    <scope>NUCLEOTIDE SEQUENCE [LARGE SCALE GENOMIC DNA]</scope>
    <source>
        <strain evidence="1">Ta-2019</strain>
    </source>
</reference>
<evidence type="ECO:0000313" key="1">
    <source>
        <dbReference type="EMBL" id="KAH9299560.1"/>
    </source>
</evidence>
<feature type="non-terminal residue" evidence="1">
    <location>
        <position position="72"/>
    </location>
</feature>
<proteinExistence type="predicted"/>
<evidence type="ECO:0000313" key="2">
    <source>
        <dbReference type="Proteomes" id="UP000824469"/>
    </source>
</evidence>
<keyword evidence="2" id="KW-1185">Reference proteome</keyword>
<dbReference type="Proteomes" id="UP000824469">
    <property type="component" value="Unassembled WGS sequence"/>
</dbReference>
<dbReference type="EMBL" id="JAHRHJ020000010">
    <property type="protein sequence ID" value="KAH9299560.1"/>
    <property type="molecule type" value="Genomic_DNA"/>
</dbReference>